<reference evidence="2" key="1">
    <citation type="journal article" date="2022" name="bioRxiv">
        <title>Sequencing and chromosome-scale assembly of the giantPleurodeles waltlgenome.</title>
        <authorList>
            <person name="Brown T."/>
            <person name="Elewa A."/>
            <person name="Iarovenko S."/>
            <person name="Subramanian E."/>
            <person name="Araus A.J."/>
            <person name="Petzold A."/>
            <person name="Susuki M."/>
            <person name="Suzuki K.-i.T."/>
            <person name="Hayashi T."/>
            <person name="Toyoda A."/>
            <person name="Oliveira C."/>
            <person name="Osipova E."/>
            <person name="Leigh N.D."/>
            <person name="Simon A."/>
            <person name="Yun M.H."/>
        </authorList>
    </citation>
    <scope>NUCLEOTIDE SEQUENCE</scope>
    <source>
        <strain evidence="2">20211129_DDA</strain>
        <tissue evidence="2">Liver</tissue>
    </source>
</reference>
<dbReference type="EMBL" id="JANPWB010000007">
    <property type="protein sequence ID" value="KAJ1171367.1"/>
    <property type="molecule type" value="Genomic_DNA"/>
</dbReference>
<gene>
    <name evidence="2" type="ORF">NDU88_003230</name>
</gene>
<dbReference type="Pfam" id="PF08434">
    <property type="entry name" value="CLCA"/>
    <property type="match status" value="1"/>
</dbReference>
<dbReference type="AlphaFoldDB" id="A0AAV7T470"/>
<dbReference type="InterPro" id="IPR002035">
    <property type="entry name" value="VWF_A"/>
</dbReference>
<dbReference type="PANTHER" id="PTHR10579">
    <property type="entry name" value="CALCIUM-ACTIVATED CHLORIDE CHANNEL REGULATOR"/>
    <property type="match status" value="1"/>
</dbReference>
<proteinExistence type="predicted"/>
<dbReference type="GO" id="GO:0005229">
    <property type="term" value="F:intracellularly calcium-gated chloride channel activity"/>
    <property type="evidence" value="ECO:0007669"/>
    <property type="project" value="TreeGrafter"/>
</dbReference>
<protein>
    <recommendedName>
        <fullName evidence="1">VWFA domain-containing protein</fullName>
    </recommendedName>
</protein>
<dbReference type="Gene3D" id="3.40.50.410">
    <property type="entry name" value="von Willebrand factor, type A domain"/>
    <property type="match status" value="1"/>
</dbReference>
<dbReference type="PANTHER" id="PTHR10579:SF172">
    <property type="entry name" value="CALCIUM-ACTIVATED CHLORIDE CHANNEL REGULATOR 4 PRECURSOR-RELATED"/>
    <property type="match status" value="1"/>
</dbReference>
<dbReference type="InterPro" id="IPR013642">
    <property type="entry name" value="CLCA_N"/>
</dbReference>
<evidence type="ECO:0000259" key="1">
    <source>
        <dbReference type="PROSITE" id="PS50234"/>
    </source>
</evidence>
<dbReference type="Proteomes" id="UP001066276">
    <property type="component" value="Chromosome 4_1"/>
</dbReference>
<dbReference type="InterPro" id="IPR051266">
    <property type="entry name" value="CLCR"/>
</dbReference>
<sequence length="658" mass="71513">MQALSSVVGFCNASTHNSEAPNLQNRMCSLQSTWDVMMRSSDFSSTPLPSGMDSPPAPTFSLLQIKDRVVCLVLDVSGSMKQFDRIGRQRQAAELFLLQIIESGSYVGIVSFSQEVTVVAKIRQISSEDEREELAQQLPAEAKGGTDICKGIGAGFKEIGLKIKSTPGSEIILLTDGEDPKLHECLTEVKASGAIVHTIALGPNADSQLETFSRTTGGLMFSSKDNFTSTELIDAFSGLSSGNGNTSQQAIQMESISFTLHDVDCRKGAVSFDSTVGKNTFFVVTWQNHVPLIKVYDPYQKEYPQTNFSINSTIKTARLKIPGIAKPGDWIYSLCNTESPIEIIGLTVTTHPANDSNPPIIVKVHMNDDSNTFPNPMIVYADVSQGYSPVLGVNVTAIIEPQTGEPVILSLEDNGAGADIARNDGIYSKYFISFSGNGRYSLKVRVQGKEKMATLGFRRQINHALYIPGYVENGNIQMNPPRPSINDDIETTLEKFSRTTSGGSFAVSEVPTGPLPDKFPPCAIFDLEARLENGKIELSWTAPGDDLDQGRATSYQIRMSGNPVHLMANFNTATSIDVSSFIPKVAGSLETIIFALEELALQNEGRPDPRGLRMFPTCPPLGSSKLHYSYGTELKNGQVGEWVLGWEQQGKETCGSKS</sequence>
<organism evidence="2 3">
    <name type="scientific">Pleurodeles waltl</name>
    <name type="common">Iberian ribbed newt</name>
    <dbReference type="NCBI Taxonomy" id="8319"/>
    <lineage>
        <taxon>Eukaryota</taxon>
        <taxon>Metazoa</taxon>
        <taxon>Chordata</taxon>
        <taxon>Craniata</taxon>
        <taxon>Vertebrata</taxon>
        <taxon>Euteleostomi</taxon>
        <taxon>Amphibia</taxon>
        <taxon>Batrachia</taxon>
        <taxon>Caudata</taxon>
        <taxon>Salamandroidea</taxon>
        <taxon>Salamandridae</taxon>
        <taxon>Pleurodelinae</taxon>
        <taxon>Pleurodeles</taxon>
    </lineage>
</organism>
<dbReference type="SMART" id="SM00327">
    <property type="entry name" value="VWA"/>
    <property type="match status" value="1"/>
</dbReference>
<dbReference type="GO" id="GO:0005886">
    <property type="term" value="C:plasma membrane"/>
    <property type="evidence" value="ECO:0007669"/>
    <property type="project" value="TreeGrafter"/>
</dbReference>
<feature type="domain" description="VWFA" evidence="1">
    <location>
        <begin position="69"/>
        <end position="239"/>
    </location>
</feature>
<comment type="caution">
    <text evidence="2">The sequence shown here is derived from an EMBL/GenBank/DDBJ whole genome shotgun (WGS) entry which is preliminary data.</text>
</comment>
<dbReference type="InterPro" id="IPR036465">
    <property type="entry name" value="vWFA_dom_sf"/>
</dbReference>
<accession>A0AAV7T470</accession>
<dbReference type="CDD" id="cd00198">
    <property type="entry name" value="vWFA"/>
    <property type="match status" value="1"/>
</dbReference>
<evidence type="ECO:0000313" key="2">
    <source>
        <dbReference type="EMBL" id="KAJ1171367.1"/>
    </source>
</evidence>
<dbReference type="Pfam" id="PF00092">
    <property type="entry name" value="VWA"/>
    <property type="match status" value="1"/>
</dbReference>
<evidence type="ECO:0000313" key="3">
    <source>
        <dbReference type="Proteomes" id="UP001066276"/>
    </source>
</evidence>
<name>A0AAV7T470_PLEWA</name>
<dbReference type="SUPFAM" id="SSF53300">
    <property type="entry name" value="vWA-like"/>
    <property type="match status" value="1"/>
</dbReference>
<dbReference type="PROSITE" id="PS50234">
    <property type="entry name" value="VWFA"/>
    <property type="match status" value="1"/>
</dbReference>
<keyword evidence="3" id="KW-1185">Reference proteome</keyword>